<evidence type="ECO:0000313" key="3">
    <source>
        <dbReference type="Proteomes" id="UP001610563"/>
    </source>
</evidence>
<accession>A0ABR4GFD1</accession>
<feature type="compositionally biased region" description="Low complexity" evidence="1">
    <location>
        <begin position="200"/>
        <end position="219"/>
    </location>
</feature>
<comment type="caution">
    <text evidence="2">The sequence shown here is derived from an EMBL/GenBank/DDBJ whole genome shotgun (WGS) entry which is preliminary data.</text>
</comment>
<dbReference type="InterPro" id="IPR004354">
    <property type="entry name" value="Meiotic_Rec114"/>
</dbReference>
<dbReference type="Proteomes" id="UP001610563">
    <property type="component" value="Unassembled WGS sequence"/>
</dbReference>
<protein>
    <submittedName>
        <fullName evidence="2">Uncharacterized protein</fullName>
    </submittedName>
</protein>
<reference evidence="2 3" key="1">
    <citation type="submission" date="2024-07" db="EMBL/GenBank/DDBJ databases">
        <title>Section-level genome sequencing and comparative genomics of Aspergillus sections Usti and Cavernicolus.</title>
        <authorList>
            <consortium name="Lawrence Berkeley National Laboratory"/>
            <person name="Nybo J.L."/>
            <person name="Vesth T.C."/>
            <person name="Theobald S."/>
            <person name="Frisvad J.C."/>
            <person name="Larsen T.O."/>
            <person name="Kjaerboelling I."/>
            <person name="Rothschild-Mancinelli K."/>
            <person name="Lyhne E.K."/>
            <person name="Kogle M.E."/>
            <person name="Barry K."/>
            <person name="Clum A."/>
            <person name="Na H."/>
            <person name="Ledsgaard L."/>
            <person name="Lin J."/>
            <person name="Lipzen A."/>
            <person name="Kuo A."/>
            <person name="Riley R."/>
            <person name="Mondo S."/>
            <person name="Labutti K."/>
            <person name="Haridas S."/>
            <person name="Pangalinan J."/>
            <person name="Salamov A.A."/>
            <person name="Simmons B.A."/>
            <person name="Magnuson J.K."/>
            <person name="Chen J."/>
            <person name="Drula E."/>
            <person name="Henrissat B."/>
            <person name="Wiebenga A."/>
            <person name="Lubbers R.J."/>
            <person name="Gomes A.C."/>
            <person name="Makela M.R."/>
            <person name="Stajich J."/>
            <person name="Grigoriev I.V."/>
            <person name="Mortensen U.H."/>
            <person name="De Vries R.P."/>
            <person name="Baker S.E."/>
            <person name="Andersen M.R."/>
        </authorList>
    </citation>
    <scope>NUCLEOTIDE SEQUENCE [LARGE SCALE GENOMIC DNA]</scope>
    <source>
        <strain evidence="2 3">CBS 209.92</strain>
    </source>
</reference>
<feature type="compositionally biased region" description="Polar residues" evidence="1">
    <location>
        <begin position="309"/>
        <end position="332"/>
    </location>
</feature>
<proteinExistence type="predicted"/>
<feature type="region of interest" description="Disordered" evidence="1">
    <location>
        <begin position="274"/>
        <end position="336"/>
    </location>
</feature>
<evidence type="ECO:0000313" key="2">
    <source>
        <dbReference type="EMBL" id="KAL2797687.1"/>
    </source>
</evidence>
<gene>
    <name evidence="2" type="ORF">BJX66DRAFT_79093</name>
</gene>
<keyword evidence="3" id="KW-1185">Reference proteome</keyword>
<name>A0ABR4GFD1_9EURO</name>
<dbReference type="EMBL" id="JBFTWV010000017">
    <property type="protein sequence ID" value="KAL2797687.1"/>
    <property type="molecule type" value="Genomic_DNA"/>
</dbReference>
<dbReference type="Pfam" id="PF03525">
    <property type="entry name" value="Meiotic_rec114"/>
    <property type="match status" value="1"/>
</dbReference>
<feature type="compositionally biased region" description="Low complexity" evidence="1">
    <location>
        <begin position="162"/>
        <end position="181"/>
    </location>
</feature>
<feature type="region of interest" description="Disordered" evidence="1">
    <location>
        <begin position="156"/>
        <end position="260"/>
    </location>
</feature>
<organism evidence="2 3">
    <name type="scientific">Aspergillus keveii</name>
    <dbReference type="NCBI Taxonomy" id="714993"/>
    <lineage>
        <taxon>Eukaryota</taxon>
        <taxon>Fungi</taxon>
        <taxon>Dikarya</taxon>
        <taxon>Ascomycota</taxon>
        <taxon>Pezizomycotina</taxon>
        <taxon>Eurotiomycetes</taxon>
        <taxon>Eurotiomycetidae</taxon>
        <taxon>Eurotiales</taxon>
        <taxon>Aspergillaceae</taxon>
        <taxon>Aspergillus</taxon>
        <taxon>Aspergillus subgen. Nidulantes</taxon>
    </lineage>
</organism>
<sequence>MSQFRISQRSQDSATLGCFQLAKFSYAINSKTNKGPFSWSHVYGDSELVGVFRRDVISSLETIMFKITRKNSTLEEINLTELAKELESQLQDNTKASTVSLVVRRPCLAVKYPLSGDRAYRFQIMFSSDRDYSAALSILGEMNCLFFEMNATPGRQSSRLGSSHLNSRNGPSSSSDNSTPSIRVARPTVPNPRGSTISDRSLAFSSATSATLGGSSRGLDTLDSRDQPHIATSGSPVMTKRTKPLLSESKERPFKPLTGISHRDVEDLNLPPKRILPWEGRAPKKARNTKELGSATPSEASRTGIRVPKSSSRATKSQGGPSRCQATPSASSVPIKEHTIRAMTTSAGTQTTIEPPNGPDFTATALARFLSYSPSERDAKLEEMFCDLLNDDAFMQLCIAVEGAWTRVAVGK</sequence>
<evidence type="ECO:0000256" key="1">
    <source>
        <dbReference type="SAM" id="MobiDB-lite"/>
    </source>
</evidence>